<dbReference type="EMBL" id="LSRX01001271">
    <property type="protein sequence ID" value="OLP81554.1"/>
    <property type="molecule type" value="Genomic_DNA"/>
</dbReference>
<feature type="region of interest" description="Disordered" evidence="1">
    <location>
        <begin position="1112"/>
        <end position="1179"/>
    </location>
</feature>
<organism evidence="3 4">
    <name type="scientific">Symbiodinium microadriaticum</name>
    <name type="common">Dinoflagellate</name>
    <name type="synonym">Zooxanthella microadriatica</name>
    <dbReference type="NCBI Taxonomy" id="2951"/>
    <lineage>
        <taxon>Eukaryota</taxon>
        <taxon>Sar</taxon>
        <taxon>Alveolata</taxon>
        <taxon>Dinophyceae</taxon>
        <taxon>Suessiales</taxon>
        <taxon>Symbiodiniaceae</taxon>
        <taxon>Symbiodinium</taxon>
    </lineage>
</organism>
<gene>
    <name evidence="3" type="ORF">AK812_SmicGene37900</name>
</gene>
<feature type="region of interest" description="Disordered" evidence="1">
    <location>
        <begin position="373"/>
        <end position="402"/>
    </location>
</feature>
<dbReference type="PANTHER" id="PTHR24216:SF65">
    <property type="entry name" value="PAXILLIN-LIKE PROTEIN 1"/>
    <property type="match status" value="1"/>
</dbReference>
<feature type="domain" description="Reverse transcriptase" evidence="2">
    <location>
        <begin position="1435"/>
        <end position="1683"/>
    </location>
</feature>
<comment type="caution">
    <text evidence="3">The sequence shown here is derived from an EMBL/GenBank/DDBJ whole genome shotgun (WGS) entry which is preliminary data.</text>
</comment>
<feature type="region of interest" description="Disordered" evidence="1">
    <location>
        <begin position="708"/>
        <end position="741"/>
    </location>
</feature>
<accession>A0A1Q9CF39</accession>
<evidence type="ECO:0000259" key="2">
    <source>
        <dbReference type="PROSITE" id="PS50878"/>
    </source>
</evidence>
<feature type="region of interest" description="Disordered" evidence="1">
    <location>
        <begin position="558"/>
        <end position="591"/>
    </location>
</feature>
<dbReference type="InterPro" id="IPR000477">
    <property type="entry name" value="RT_dom"/>
</dbReference>
<keyword evidence="4" id="KW-1185">Reference proteome</keyword>
<feature type="compositionally biased region" description="Polar residues" evidence="1">
    <location>
        <begin position="722"/>
        <end position="731"/>
    </location>
</feature>
<sequence>MLTASSCWRTQRLLLPKLVCRPPSHDVAVYCEDLREYYHAFLISPQRQQRNALAINMIREEPKTVSCCAKGPARQLMTPCLNTLAMGNTHAVDFGQMARLAVVLRQRVLRGELDPAVYVELPGENYEHHPMLEELGAKLRLCKRRRDPQGFAKAKLGENVVGASDIVPLFDRLPTEAVDRSVIERRRGYLSGSGAYVHGGLCGVRRKTYEFPYAARVVCAFVTSVAPKTKATVYGKEALRSGLGSHDTVGSRSWEEELARMSLRGGNSPSTLAVPVRGNDSKLAAKERAAGKERSADQRGVQADMAAAREGGGADRARHLASKRTKAGSSQGGDKRCVDCQLGATPQQRQAIGNDFYAAVVLAIRVHIEVPDKHVQRDSRPSFSARAQQHDREGRPLPERKHAARWSPRFTSFQNLCSCRALPHVDPHNRREEPNLILALTEFRGGLEHKITVRCQDRFGRLLDLRRGADTYTTGMILHFIVNLIRAAEEAGLFYVVENRLNSMLKVDEQLVLEATCFARTTSCKGNGFGVHEIVDILFYGDLFGEAGNPTVDARRERKAQDMRGAPTPSRFPRNRLSVEGEHEQRAGEGTHELRQRCVATLTPRCLLKGEVVSTASVPEWKVTQLPRSYDKSAIARLHMASKTGSVRGLPEEELHEQQNGKMWAGGLGAMASWYWREASAAEGGHGARHVGKASPVHGRATGIRKGRLGRKGVSGPWACDGNSQRQTGQASVEGHAWGEGASLPRSQGGVVGAAACLLVALATSVAGTLPPGEEWTLGGEGNSLLLQLGVTALFLADSAHAASDAAWQELPDRHMHWAPVHSRQTGCWAPEWVCMRCNSSVDEHHPLLQGVPTPPTCPTHGPRRLAIDLREFSRGWVCCRGSPPEVLPCPGQRLPLPDTPHATPADPPAPAGSSAGPTDAAAASASNDAAWYHQGPPRGLNNGRTHSWLFVPLLHAAVGRLHPAAVAAWQAHAVYAPLWQRALDALRQAPPVQPAALVHALHTLQQLATEEGRALPVPEAQLLLTVAAETNALPSNTLVHLLWAWHLVTPPDGYIPATVQEALLHVFMGEQAASALLRDVTALHRDGLPAAGDAAPPPQVPVCHPAAARGEPLAEPAAPPPGPPDDSSTSSSSSSSRSTSPASGSERPVPAHASPVVPDRTRAASPQQAAAQDAAPPQAQSYLHLPGMELQGPRLHNALLALDRYNAADTLSRPCALFHVPPAFIRGQLRQALYCALACITTCPDPLGVDAERAWKLWLLLPRMLLHRPGGATRVPKPALRARFQQFFRGEWPALLEAAEVATPAQTPAAPPQPRQDARADRAVHLAHLGELSAARQALLAEPLAAGDGATLQHLRDPARRPVEPYEPLDPDLLAWCPDSPVELSCPALLTNLRRSRRGAAPGPSGYTAEIVRLILDDSAAVDSFGAVATRLARAQLPATIAQALGLGRLIAIRKPAGGVRGIVVGDYLRRLVARTLAQHFAPAFDVATRPHQYALATRAGTEALAHSLQLECEIDPTLTVLSVDGVGAYDLISRLAMLRALRNTPDAASVLPFVRLFYGQPSTFLWRDDAGVVHRIVQAEGGEQGDPLMPALFALGIAPALAALQAEMHTAERVRAFLDDVYVTSPPPRVAHLLGRLQHHLFAQAHIQLNPSKTRVWNAAGVRPASLPAPAGAQPWVGDPELPAAERGLRVLGTPLGTPEYVAAQLDTLTTQHGRLLARLPDVPDLQVAWLLLLYCALPRAQYVLRVLPPPATRAFSAAHDRSNLSCLATLLRVESTGEFLANELVCGRAQLSLRHGGLGLRSAAWHAPAAYFASWADALQAISLRDPELAATAARRLQRADEAAPSLAALQEAAQTLAGAGFQAPRWDQLAHTPCPLPEQPDDQPTDFTRGWQRSASFTLDAAFAASLTGRLDPSSVALLESQSGPFAAKVLTALPTSPELRLEPASYRVMLLRRLRLQLPLVPAFCPCRRRLDALGDHRASCPRSGLLRSRAVPLERAAARVCREAGATVATNVLLRDLNLVVQRQDERRIEVIANGLPLWSGAQLAVDTTLVSALDSAGQARRHQRSTAGAALRIARKAKERTYPELLRSARCRLVVLGIELGGRWSTEAAQFIRLLARSRARAAPPLLRSSATAAYVTRWSALLSFAAARALAASLLSLPLAHTANVDGDPLDLSDLLGAAHEALPPSLPSRVAGQGVSATKLAEPYPGRLCVLLAQALVQDAKWIVDRRPLDISRCAKCSSCRIGEAKNPGPGRRAPRPDVQLRETQLVEPATAALQSSVWAKFLLWVKAGTDDEGVTHATANPELLVELLCAYEQVLYSTGAPLQHHRQLLATAQRRILQCKPVLKPGRETLTRWERLEPTQHRPANAGADLRSHVQPRPRLRIGEVLRATRADLQTLRDLLRKDHRFFLQIKEPKPKHRGPRVQHVVLDLLADIASFMQRICGDLPRYASLFYGSPAVYQKRWDVLLERLRSRRRFG</sequence>
<dbReference type="PANTHER" id="PTHR24216">
    <property type="entry name" value="PAXILLIN-RELATED"/>
    <property type="match status" value="1"/>
</dbReference>
<evidence type="ECO:0000313" key="4">
    <source>
        <dbReference type="Proteomes" id="UP000186817"/>
    </source>
</evidence>
<evidence type="ECO:0000256" key="1">
    <source>
        <dbReference type="SAM" id="MobiDB-lite"/>
    </source>
</evidence>
<feature type="compositionally biased region" description="Basic and acidic residues" evidence="1">
    <location>
        <begin position="577"/>
        <end position="591"/>
    </location>
</feature>
<reference evidence="3 4" key="1">
    <citation type="submission" date="2016-02" db="EMBL/GenBank/DDBJ databases">
        <title>Genome analysis of coral dinoflagellate symbionts highlights evolutionary adaptations to a symbiotic lifestyle.</title>
        <authorList>
            <person name="Aranda M."/>
            <person name="Li Y."/>
            <person name="Liew Y.J."/>
            <person name="Baumgarten S."/>
            <person name="Simakov O."/>
            <person name="Wilson M."/>
            <person name="Piel J."/>
            <person name="Ashoor H."/>
            <person name="Bougouffa S."/>
            <person name="Bajic V.B."/>
            <person name="Ryu T."/>
            <person name="Ravasi T."/>
            <person name="Bayer T."/>
            <person name="Micklem G."/>
            <person name="Kim H."/>
            <person name="Bhak J."/>
            <person name="Lajeunesse T.C."/>
            <person name="Voolstra C.R."/>
        </authorList>
    </citation>
    <scope>NUCLEOTIDE SEQUENCE [LARGE SCALE GENOMIC DNA]</scope>
    <source>
        <strain evidence="3 4">CCMP2467</strain>
    </source>
</reference>
<feature type="compositionally biased region" description="Low complexity" evidence="1">
    <location>
        <begin position="1164"/>
        <end position="1179"/>
    </location>
</feature>
<feature type="compositionally biased region" description="Basic and acidic residues" evidence="1">
    <location>
        <begin position="388"/>
        <end position="401"/>
    </location>
</feature>
<evidence type="ECO:0000313" key="3">
    <source>
        <dbReference type="EMBL" id="OLP81554.1"/>
    </source>
</evidence>
<feature type="compositionally biased region" description="Low complexity" evidence="1">
    <location>
        <begin position="912"/>
        <end position="931"/>
    </location>
</feature>
<feature type="compositionally biased region" description="Low complexity" evidence="1">
    <location>
        <begin position="1126"/>
        <end position="1146"/>
    </location>
</feature>
<dbReference type="PROSITE" id="PS50878">
    <property type="entry name" value="RT_POL"/>
    <property type="match status" value="1"/>
</dbReference>
<feature type="region of interest" description="Disordered" evidence="1">
    <location>
        <begin position="265"/>
        <end position="334"/>
    </location>
</feature>
<dbReference type="Proteomes" id="UP000186817">
    <property type="component" value="Unassembled WGS sequence"/>
</dbReference>
<name>A0A1Q9CF39_SYMMI</name>
<proteinExistence type="predicted"/>
<feature type="region of interest" description="Disordered" evidence="1">
    <location>
        <begin position="891"/>
        <end position="939"/>
    </location>
</feature>
<protein>
    <submittedName>
        <fullName evidence="3">132 kDa protein</fullName>
    </submittedName>
</protein>
<feature type="compositionally biased region" description="Basic and acidic residues" evidence="1">
    <location>
        <begin position="279"/>
        <end position="297"/>
    </location>
</feature>